<evidence type="ECO:0000256" key="1">
    <source>
        <dbReference type="SAM" id="SignalP"/>
    </source>
</evidence>
<name>A0A1H2NFI7_PSEVA</name>
<sequence>MKWILWTLALASMAGCAVPTMSEMRKEDPRQILTSKKPEKVVADCVLREWQDLPVFAGHDGATLEPGSHGGYTVATVGSGYFVDISKDEFGSVAKYYAATHRWISRKHLEALQRCL</sequence>
<organism evidence="2 3">
    <name type="scientific">Pseudomonas vancouverensis</name>
    <dbReference type="NCBI Taxonomy" id="95300"/>
    <lineage>
        <taxon>Bacteria</taxon>
        <taxon>Pseudomonadati</taxon>
        <taxon>Pseudomonadota</taxon>
        <taxon>Gammaproteobacteria</taxon>
        <taxon>Pseudomonadales</taxon>
        <taxon>Pseudomonadaceae</taxon>
        <taxon>Pseudomonas</taxon>
    </lineage>
</organism>
<accession>A0A1H2NFI7</accession>
<dbReference type="OrthoDB" id="6000523at2"/>
<feature type="chain" id="PRO_5044371955" description="Lipoprotein" evidence="1">
    <location>
        <begin position="18"/>
        <end position="116"/>
    </location>
</feature>
<protein>
    <recommendedName>
        <fullName evidence="4">Lipoprotein</fullName>
    </recommendedName>
</protein>
<dbReference type="Proteomes" id="UP000295254">
    <property type="component" value="Unassembled WGS sequence"/>
</dbReference>
<gene>
    <name evidence="2" type="ORF">EIY72_17405</name>
</gene>
<dbReference type="EMBL" id="RRZK01000023">
    <property type="protein sequence ID" value="TDB60613.1"/>
    <property type="molecule type" value="Genomic_DNA"/>
</dbReference>
<evidence type="ECO:0008006" key="4">
    <source>
        <dbReference type="Google" id="ProtNLM"/>
    </source>
</evidence>
<reference evidence="3" key="1">
    <citation type="journal article" date="2019" name="bioRxiv">
        <title>Bacterially produced spermidine induces plant systemic susceptibility to pathogens.</title>
        <authorList>
            <person name="Melnyk R.A."/>
            <person name="Beskrovnaya P.A."/>
            <person name="Liu Z."/>
            <person name="Song Y."/>
            <person name="Haney C.H."/>
        </authorList>
    </citation>
    <scope>NUCLEOTIDE SEQUENCE [LARGE SCALE GENOMIC DNA]</scope>
    <source>
        <strain evidence="3">Dha-51</strain>
    </source>
</reference>
<evidence type="ECO:0000313" key="3">
    <source>
        <dbReference type="Proteomes" id="UP000295254"/>
    </source>
</evidence>
<feature type="signal peptide" evidence="1">
    <location>
        <begin position="1"/>
        <end position="17"/>
    </location>
</feature>
<proteinExistence type="predicted"/>
<dbReference type="RefSeq" id="WP_093220887.1">
    <property type="nucleotide sequence ID" value="NZ_JBNNWH010000001.1"/>
</dbReference>
<keyword evidence="3" id="KW-1185">Reference proteome</keyword>
<dbReference type="AlphaFoldDB" id="A0A1H2NFI7"/>
<comment type="caution">
    <text evidence="2">The sequence shown here is derived from an EMBL/GenBank/DDBJ whole genome shotgun (WGS) entry which is preliminary data.</text>
</comment>
<evidence type="ECO:0000313" key="2">
    <source>
        <dbReference type="EMBL" id="TDB60613.1"/>
    </source>
</evidence>
<keyword evidence="1" id="KW-0732">Signal</keyword>
<dbReference type="PROSITE" id="PS51257">
    <property type="entry name" value="PROKAR_LIPOPROTEIN"/>
    <property type="match status" value="1"/>
</dbReference>